<feature type="transmembrane region" description="Helical" evidence="1">
    <location>
        <begin position="204"/>
        <end position="227"/>
    </location>
</feature>
<feature type="transmembrane region" description="Helical" evidence="1">
    <location>
        <begin position="264"/>
        <end position="287"/>
    </location>
</feature>
<proteinExistence type="predicted"/>
<protein>
    <submittedName>
        <fullName evidence="2">Uncharacterized protein</fullName>
    </submittedName>
</protein>
<reference evidence="2 3" key="1">
    <citation type="submission" date="2019-11" db="EMBL/GenBank/DDBJ databases">
        <title>Genome sequences of 17 halophilic strains isolated from different environments.</title>
        <authorList>
            <person name="Furrow R.E."/>
        </authorList>
    </citation>
    <scope>NUCLEOTIDE SEQUENCE [LARGE SCALE GENOMIC DNA]</scope>
    <source>
        <strain evidence="2 3">22506_14_FS</strain>
    </source>
</reference>
<feature type="transmembrane region" description="Helical" evidence="1">
    <location>
        <begin position="239"/>
        <end position="258"/>
    </location>
</feature>
<dbReference type="AlphaFoldDB" id="A0A845EUF8"/>
<evidence type="ECO:0000256" key="1">
    <source>
        <dbReference type="SAM" id="Phobius"/>
    </source>
</evidence>
<feature type="transmembrane region" description="Helical" evidence="1">
    <location>
        <begin position="518"/>
        <end position="535"/>
    </location>
</feature>
<sequence>MKNFTTLKILDLFRVIFERFEIDYPTMRRILQVKLTMDGRRPTTIMSQNRGGEKKQDVNQFLKSLWFYAFIGLTLIPLLFIGDNFMFKMSLIFGVLMFLIMTAMISDFSSVLLDVRDQTVIGTRPVDHRTISAARAIHVTVYLFFLTAAIVSVPLVVGIVQFGVIFALLFSVTVLFSDLFIVAITALLYYVILKFFGGERLRDVINYVQIGLSFTIVIGYQVLARAFEFQGLQSSFEAAWWNVILPPVWFGAPFAVILNGASGAYYYVFMALALLVPLIALWIYLSLLPTFEKNLLKLMDQAGPSKKKTTKGMNRLASLLTTSKEEHAFYQFAERMLKNERDLKLKIYPSLGFAIIFPFVFLYNGYSAGGSLDSITSGRMYLTIYASMMMIPGIVIMLQYSSKSKGSWIYHVTPLQSDAVIIKGTLKAFLIRLFAPVFVVISILYGFLFGIRIIPDLVIVLLIALIYSVICFRMLKGKLPFSQPFESAGQSDGWKTIPFALLIPVFGGLHFVVTNVPFGIWIYLVLLLFIVPLTWQKGLR</sequence>
<dbReference type="RefSeq" id="WP_160918370.1">
    <property type="nucleotide sequence ID" value="NZ_WMEY01000001.1"/>
</dbReference>
<evidence type="ECO:0000313" key="2">
    <source>
        <dbReference type="EMBL" id="MYL62573.1"/>
    </source>
</evidence>
<name>A0A845EUF8_9BACL</name>
<dbReference type="Proteomes" id="UP000447833">
    <property type="component" value="Unassembled WGS sequence"/>
</dbReference>
<keyword evidence="1" id="KW-1133">Transmembrane helix</keyword>
<feature type="transmembrane region" description="Helical" evidence="1">
    <location>
        <begin position="345"/>
        <end position="366"/>
    </location>
</feature>
<keyword evidence="1" id="KW-0472">Membrane</keyword>
<keyword evidence="1" id="KW-0812">Transmembrane</keyword>
<comment type="caution">
    <text evidence="2">The sequence shown here is derived from an EMBL/GenBank/DDBJ whole genome shotgun (WGS) entry which is preliminary data.</text>
</comment>
<feature type="transmembrane region" description="Helical" evidence="1">
    <location>
        <begin position="457"/>
        <end position="475"/>
    </location>
</feature>
<feature type="transmembrane region" description="Helical" evidence="1">
    <location>
        <begin position="429"/>
        <end position="451"/>
    </location>
</feature>
<gene>
    <name evidence="2" type="ORF">GLW07_04280</name>
</gene>
<feature type="transmembrane region" description="Helical" evidence="1">
    <location>
        <begin position="378"/>
        <end position="398"/>
    </location>
</feature>
<feature type="transmembrane region" description="Helical" evidence="1">
    <location>
        <begin position="65"/>
        <end position="82"/>
    </location>
</feature>
<feature type="transmembrane region" description="Helical" evidence="1">
    <location>
        <begin position="164"/>
        <end position="192"/>
    </location>
</feature>
<dbReference type="EMBL" id="WMEY01000001">
    <property type="protein sequence ID" value="MYL62573.1"/>
    <property type="molecule type" value="Genomic_DNA"/>
</dbReference>
<evidence type="ECO:0000313" key="3">
    <source>
        <dbReference type="Proteomes" id="UP000447833"/>
    </source>
</evidence>
<feature type="transmembrane region" description="Helical" evidence="1">
    <location>
        <begin position="133"/>
        <end position="157"/>
    </location>
</feature>
<feature type="transmembrane region" description="Helical" evidence="1">
    <location>
        <begin position="89"/>
        <end position="113"/>
    </location>
</feature>
<organism evidence="2 3">
    <name type="scientific">Guptibacillus hwajinpoensis</name>
    <dbReference type="NCBI Taxonomy" id="208199"/>
    <lineage>
        <taxon>Bacteria</taxon>
        <taxon>Bacillati</taxon>
        <taxon>Bacillota</taxon>
        <taxon>Bacilli</taxon>
        <taxon>Bacillales</taxon>
        <taxon>Guptibacillaceae</taxon>
        <taxon>Guptibacillus</taxon>
    </lineage>
</organism>
<accession>A0A845EUF8</accession>